<feature type="region of interest" description="Disordered" evidence="2">
    <location>
        <begin position="182"/>
        <end position="202"/>
    </location>
</feature>
<evidence type="ECO:0000256" key="1">
    <source>
        <dbReference type="PROSITE-ProRule" id="PRU00094"/>
    </source>
</evidence>
<dbReference type="GO" id="GO:0043565">
    <property type="term" value="F:sequence-specific DNA binding"/>
    <property type="evidence" value="ECO:0007669"/>
    <property type="project" value="InterPro"/>
</dbReference>
<feature type="compositionally biased region" description="Low complexity" evidence="2">
    <location>
        <begin position="425"/>
        <end position="443"/>
    </location>
</feature>
<feature type="compositionally biased region" description="Polar residues" evidence="2">
    <location>
        <begin position="193"/>
        <end position="202"/>
    </location>
</feature>
<feature type="region of interest" description="Disordered" evidence="2">
    <location>
        <begin position="1"/>
        <end position="34"/>
    </location>
</feature>
<dbReference type="Pfam" id="PF00320">
    <property type="entry name" value="GATA"/>
    <property type="match status" value="1"/>
</dbReference>
<dbReference type="Gene3D" id="3.30.50.10">
    <property type="entry name" value="Erythroid Transcription Factor GATA-1, subunit A"/>
    <property type="match status" value="1"/>
</dbReference>
<protein>
    <recommendedName>
        <fullName evidence="3">GATA-type domain-containing protein</fullName>
    </recommendedName>
</protein>
<keyword evidence="1" id="KW-0479">Metal-binding</keyword>
<dbReference type="EMBL" id="LR725362">
    <property type="protein sequence ID" value="VWO96097.1"/>
    <property type="molecule type" value="Genomic_DNA"/>
</dbReference>
<name>A0A5K1JV97_9APHY</name>
<feature type="compositionally biased region" description="Low complexity" evidence="2">
    <location>
        <begin position="12"/>
        <end position="28"/>
    </location>
</feature>
<evidence type="ECO:0000313" key="4">
    <source>
        <dbReference type="EMBL" id="VWO96097.1"/>
    </source>
</evidence>
<accession>A0A5K1JV97</accession>
<dbReference type="AlphaFoldDB" id="A0A5K1JV97"/>
<evidence type="ECO:0000259" key="3">
    <source>
        <dbReference type="PROSITE" id="PS50114"/>
    </source>
</evidence>
<keyword evidence="1" id="KW-0863">Zinc-finger</keyword>
<evidence type="ECO:0000256" key="2">
    <source>
        <dbReference type="SAM" id="MobiDB-lite"/>
    </source>
</evidence>
<sequence>MDSLHFDYTSYSDASTPRTPSPRTSISSDDMHHYPTPPNYKAPIDLPFHRSLFDHPDEGAVVVTDHHHHHHHPSMEPAQMWSAGYPTSFPTPPGSRGSLLEELYDHEIPEHAVHQEVYMDHRHQQSAEPGFHGGNWSGIPQTANGHHHVAHQMRHPHDIAMTRRATFPYVRHDRAEHMPYNTPPFMGSDHDSVSSFGSRPSTMYSEPLSLDGSPHMSMCEPIHPSMDEPFAHTVPMSSPHPPYHDFHHLDGIKTEDGPVIVPSQTPWSRPSSAGMPQLPCIAPHAGMMVQHTDDAASKETQYLRRRCFNCHTTEPPSWRRSTLNPGKIVCNKCGLYERTHLRPRPLRFDELRAGSKTRKQPKVNGGSPKAAKIPPQMIKKEPSEMDNVMPRRASVSSSSASSVHSASSDWDDSGKSASSPVSVYSGGSNPPSSFNSPAASTFPIPRDPNSQSPPLIPAEGGIRLPNAPLSDIASLQSNGPSPPTPRKAASMPIPYYPSSSPLQQARHDQQTDYFVRRGSVPLEPQQRTPEVTGWQPVADIAPIKAATASPQPTKTILAA</sequence>
<keyword evidence="1" id="KW-0862">Zinc</keyword>
<gene>
    <name evidence="4" type="primary">I1RPV7</name>
</gene>
<dbReference type="GO" id="GO:0008270">
    <property type="term" value="F:zinc ion binding"/>
    <property type="evidence" value="ECO:0007669"/>
    <property type="project" value="UniProtKB-KW"/>
</dbReference>
<dbReference type="SUPFAM" id="SSF57716">
    <property type="entry name" value="Glucocorticoid receptor-like (DNA-binding domain)"/>
    <property type="match status" value="1"/>
</dbReference>
<dbReference type="SMART" id="SM00401">
    <property type="entry name" value="ZnF_GATA"/>
    <property type="match status" value="1"/>
</dbReference>
<feature type="domain" description="GATA-type" evidence="3">
    <location>
        <begin position="305"/>
        <end position="358"/>
    </location>
</feature>
<organism evidence="4">
    <name type="scientific">Ganoderma boninense</name>
    <dbReference type="NCBI Taxonomy" id="34458"/>
    <lineage>
        <taxon>Eukaryota</taxon>
        <taxon>Fungi</taxon>
        <taxon>Dikarya</taxon>
        <taxon>Basidiomycota</taxon>
        <taxon>Agaricomycotina</taxon>
        <taxon>Agaricomycetes</taxon>
        <taxon>Polyporales</taxon>
        <taxon>Polyporaceae</taxon>
        <taxon>Ganoderma</taxon>
    </lineage>
</organism>
<feature type="compositionally biased region" description="Low complexity" evidence="2">
    <location>
        <begin position="393"/>
        <end position="408"/>
    </location>
</feature>
<feature type="region of interest" description="Disordered" evidence="2">
    <location>
        <begin position="347"/>
        <end position="509"/>
    </location>
</feature>
<reference evidence="4" key="1">
    <citation type="submission" date="2019-10" db="EMBL/GenBank/DDBJ databases">
        <authorList>
            <person name="Nor Muhammad N."/>
        </authorList>
    </citation>
    <scope>NUCLEOTIDE SEQUENCE</scope>
</reference>
<dbReference type="InterPro" id="IPR000679">
    <property type="entry name" value="Znf_GATA"/>
</dbReference>
<dbReference type="InterPro" id="IPR013088">
    <property type="entry name" value="Znf_NHR/GATA"/>
</dbReference>
<feature type="compositionally biased region" description="Low complexity" evidence="2">
    <location>
        <begin position="490"/>
        <end position="501"/>
    </location>
</feature>
<proteinExistence type="predicted"/>
<dbReference type="CDD" id="cd00202">
    <property type="entry name" value="ZnF_GATA"/>
    <property type="match status" value="1"/>
</dbReference>
<dbReference type="PROSITE" id="PS50114">
    <property type="entry name" value="GATA_ZN_FINGER_2"/>
    <property type="match status" value="1"/>
</dbReference>
<dbReference type="GO" id="GO:0006355">
    <property type="term" value="P:regulation of DNA-templated transcription"/>
    <property type="evidence" value="ECO:0007669"/>
    <property type="project" value="InterPro"/>
</dbReference>